<name>A0ABT9MSC4_9ACTN</name>
<evidence type="ECO:0000313" key="3">
    <source>
        <dbReference type="Proteomes" id="UP001240984"/>
    </source>
</evidence>
<evidence type="ECO:0000256" key="1">
    <source>
        <dbReference type="SAM" id="MobiDB-lite"/>
    </source>
</evidence>
<dbReference type="EMBL" id="JAUSRA010000001">
    <property type="protein sequence ID" value="MDP9794327.1"/>
    <property type="molecule type" value="Genomic_DNA"/>
</dbReference>
<accession>A0ABT9MSC4</accession>
<comment type="caution">
    <text evidence="2">The sequence shown here is derived from an EMBL/GenBank/DDBJ whole genome shotgun (WGS) entry which is preliminary data.</text>
</comment>
<gene>
    <name evidence="2" type="ORF">J2S43_002839</name>
</gene>
<feature type="region of interest" description="Disordered" evidence="1">
    <location>
        <begin position="43"/>
        <end position="83"/>
    </location>
</feature>
<dbReference type="Proteomes" id="UP001240984">
    <property type="component" value="Unassembled WGS sequence"/>
</dbReference>
<reference evidence="2 3" key="1">
    <citation type="submission" date="2023-07" db="EMBL/GenBank/DDBJ databases">
        <title>Sequencing the genomes of 1000 actinobacteria strains.</title>
        <authorList>
            <person name="Klenk H.-P."/>
        </authorList>
    </citation>
    <scope>NUCLEOTIDE SEQUENCE [LARGE SCALE GENOMIC DNA]</scope>
    <source>
        <strain evidence="2 3">DSM 44710</strain>
    </source>
</reference>
<feature type="region of interest" description="Disordered" evidence="1">
    <location>
        <begin position="1"/>
        <end position="27"/>
    </location>
</feature>
<organism evidence="2 3">
    <name type="scientific">Catenuloplanes nepalensis</name>
    <dbReference type="NCBI Taxonomy" id="587533"/>
    <lineage>
        <taxon>Bacteria</taxon>
        <taxon>Bacillati</taxon>
        <taxon>Actinomycetota</taxon>
        <taxon>Actinomycetes</taxon>
        <taxon>Micromonosporales</taxon>
        <taxon>Micromonosporaceae</taxon>
        <taxon>Catenuloplanes</taxon>
    </lineage>
</organism>
<keyword evidence="3" id="KW-1185">Reference proteome</keyword>
<evidence type="ECO:0000313" key="2">
    <source>
        <dbReference type="EMBL" id="MDP9794327.1"/>
    </source>
</evidence>
<sequence>MRGYAIPARRTRPGRSRSHPPLRITAAQPVLPPRGMAKLLCLHPSHPQDPTPTLAGTHPAPDAHPTPDTAHPPPGAAPYTPRAVPPPDLTWPAAVRPVVVWPAVVWPAVVWPAVVWPVVVWSVVVWPAVVWPAAVWSGRSWSGRSWSGRSWSGRLMRCLHRVPLRRGLCGLRVCTPTAAGAGRGRKAGRCSSGCRRSSRALRARHLLKSPARAAGRGLSVVPPGIFDRKGIAFRDGSRRFVRATCRDLANRRGPVNPVINNGNRLNDPNPVRNIAIKTPAVAPQDDHVSQIVVERAGQQRFATRDRLSVAEGYQRVARRQRWPAATRRLLAPLSKPHGP</sequence>
<feature type="compositionally biased region" description="Basic residues" evidence="1">
    <location>
        <begin position="9"/>
        <end position="20"/>
    </location>
</feature>
<protein>
    <submittedName>
        <fullName evidence="2">Uncharacterized protein</fullName>
    </submittedName>
</protein>
<proteinExistence type="predicted"/>